<dbReference type="Proteomes" id="UP000288716">
    <property type="component" value="Unassembled WGS sequence"/>
</dbReference>
<evidence type="ECO:0000313" key="5">
    <source>
        <dbReference type="Proteomes" id="UP000288716"/>
    </source>
</evidence>
<dbReference type="PANTHER" id="PTHR33236:SF11">
    <property type="entry name" value="CUB DOMAIN-CONTAINING PROTEIN"/>
    <property type="match status" value="1"/>
</dbReference>
<accession>A0A443SU55</accession>
<sequence length="380" mass="42056">MLSNNNGKSPLVAATYYFNPSSQLKKEALFADNTDVSENDIQDHGTCLSADGRKGNCYEASECVNKGGTPMGKCPFNKGNGAVCCLFEITCGEFASEQFVYFRNPNYPRYYENSRVCRVRIGKNGKNICQYKLELLTFNLAPPNYGNCSQDVFVVSGQNENHVVPKICGTNNGQHYYFGVDESGVVSLHMLLMGNYRRKFDILISQIPCGSENLAPSHCLQYYTGTHGVIKSFNYDLSFSENEATVGYPNDIDYIMCVRKESGFCSISYDLSSNGDGISPFAVGASSETEKSLWRPIVAQCRDDYLTMGGIRLCSGRLNVAVDEHLDSLSRQEATIVNATLAYPSVITDTTPGPFVIRFVSNNVHNARGFNLTYRQNPCK</sequence>
<dbReference type="InterPro" id="IPR035914">
    <property type="entry name" value="Sperma_CUB_dom_sf"/>
</dbReference>
<reference evidence="4 5" key="1">
    <citation type="journal article" date="2018" name="Gigascience">
        <title>Genomes of trombidid mites reveal novel predicted allergens and laterally-transferred genes associated with secondary metabolism.</title>
        <authorList>
            <person name="Dong X."/>
            <person name="Chaisiri K."/>
            <person name="Xia D."/>
            <person name="Armstrong S.D."/>
            <person name="Fang Y."/>
            <person name="Donnelly M.J."/>
            <person name="Kadowaki T."/>
            <person name="McGarry J.W."/>
            <person name="Darby A.C."/>
            <person name="Makepeace B.L."/>
        </authorList>
    </citation>
    <scope>NUCLEOTIDE SEQUENCE [LARGE SCALE GENOMIC DNA]</scope>
    <source>
        <strain evidence="4">UoL-UT</strain>
    </source>
</reference>
<dbReference type="SUPFAM" id="SSF49854">
    <property type="entry name" value="Spermadhesin, CUB domain"/>
    <property type="match status" value="1"/>
</dbReference>
<keyword evidence="1" id="KW-1015">Disulfide bond</keyword>
<feature type="domain" description="CUB" evidence="3">
    <location>
        <begin position="91"/>
        <end position="169"/>
    </location>
</feature>
<gene>
    <name evidence="4" type="ORF">B4U80_06090</name>
</gene>
<dbReference type="VEuPathDB" id="VectorBase:LDEU000990"/>
<dbReference type="EMBL" id="NCKV01000285">
    <property type="protein sequence ID" value="RWS31051.1"/>
    <property type="molecule type" value="Genomic_DNA"/>
</dbReference>
<comment type="caution">
    <text evidence="2">Lacks conserved residue(s) required for the propagation of feature annotation.</text>
</comment>
<name>A0A443SU55_9ACAR</name>
<evidence type="ECO:0000313" key="4">
    <source>
        <dbReference type="EMBL" id="RWS31051.1"/>
    </source>
</evidence>
<dbReference type="STRING" id="299467.A0A443SU55"/>
<dbReference type="InterPro" id="IPR058698">
    <property type="entry name" value="CUB_metazoa"/>
</dbReference>
<dbReference type="InterPro" id="IPR000859">
    <property type="entry name" value="CUB_dom"/>
</dbReference>
<dbReference type="Gene3D" id="2.60.120.290">
    <property type="entry name" value="Spermadhesin, CUB domain"/>
    <property type="match status" value="2"/>
</dbReference>
<evidence type="ECO:0000256" key="2">
    <source>
        <dbReference type="PROSITE-ProRule" id="PRU00059"/>
    </source>
</evidence>
<dbReference type="Pfam" id="PF00431">
    <property type="entry name" value="CUB"/>
    <property type="match status" value="1"/>
</dbReference>
<evidence type="ECO:0000259" key="3">
    <source>
        <dbReference type="PROSITE" id="PS01180"/>
    </source>
</evidence>
<organism evidence="4 5">
    <name type="scientific">Leptotrombidium deliense</name>
    <dbReference type="NCBI Taxonomy" id="299467"/>
    <lineage>
        <taxon>Eukaryota</taxon>
        <taxon>Metazoa</taxon>
        <taxon>Ecdysozoa</taxon>
        <taxon>Arthropoda</taxon>
        <taxon>Chelicerata</taxon>
        <taxon>Arachnida</taxon>
        <taxon>Acari</taxon>
        <taxon>Acariformes</taxon>
        <taxon>Trombidiformes</taxon>
        <taxon>Prostigmata</taxon>
        <taxon>Anystina</taxon>
        <taxon>Parasitengona</taxon>
        <taxon>Trombiculoidea</taxon>
        <taxon>Trombiculidae</taxon>
        <taxon>Leptotrombidium</taxon>
    </lineage>
</organism>
<dbReference type="AlphaFoldDB" id="A0A443SU55"/>
<dbReference type="Pfam" id="PF26080">
    <property type="entry name" value="CUB_animal"/>
    <property type="match status" value="1"/>
</dbReference>
<protein>
    <recommendedName>
        <fullName evidence="3">CUB domain-containing protein</fullName>
    </recommendedName>
</protein>
<dbReference type="OrthoDB" id="6479909at2759"/>
<proteinExistence type="predicted"/>
<keyword evidence="5" id="KW-1185">Reference proteome</keyword>
<evidence type="ECO:0000256" key="1">
    <source>
        <dbReference type="ARBA" id="ARBA00023157"/>
    </source>
</evidence>
<comment type="caution">
    <text evidence="4">The sequence shown here is derived from an EMBL/GenBank/DDBJ whole genome shotgun (WGS) entry which is preliminary data.</text>
</comment>
<dbReference type="PANTHER" id="PTHR33236">
    <property type="entry name" value="INTRAFLAGELLAR TRANSPORT PROTEIN 122 FAMILY PROTEIN-RELATED"/>
    <property type="match status" value="1"/>
</dbReference>
<dbReference type="PROSITE" id="PS01180">
    <property type="entry name" value="CUB"/>
    <property type="match status" value="1"/>
</dbReference>